<dbReference type="SUPFAM" id="SSF52540">
    <property type="entry name" value="P-loop containing nucleoside triphosphate hydrolases"/>
    <property type="match status" value="1"/>
</dbReference>
<dbReference type="InterPro" id="IPR027417">
    <property type="entry name" value="P-loop_NTPase"/>
</dbReference>
<gene>
    <name evidence="10" type="ORF">MONBRDRAFT_33730</name>
</gene>
<dbReference type="Pfam" id="PF25469">
    <property type="entry name" value="WHD_NWD1"/>
    <property type="match status" value="1"/>
</dbReference>
<dbReference type="GeneID" id="5893801"/>
<evidence type="ECO:0000259" key="9">
    <source>
        <dbReference type="Pfam" id="PF25469"/>
    </source>
</evidence>
<feature type="compositionally biased region" description="Polar residues" evidence="4">
    <location>
        <begin position="109"/>
        <end position="119"/>
    </location>
</feature>
<feature type="compositionally biased region" description="Basic and acidic residues" evidence="4">
    <location>
        <begin position="264"/>
        <end position="279"/>
    </location>
</feature>
<dbReference type="eggNOG" id="KOG3786">
    <property type="taxonomic scope" value="Eukaryota"/>
</dbReference>
<feature type="compositionally biased region" description="Polar residues" evidence="4">
    <location>
        <begin position="156"/>
        <end position="167"/>
    </location>
</feature>
<organism evidence="10 11">
    <name type="scientific">Monosiga brevicollis</name>
    <name type="common">Choanoflagellate</name>
    <dbReference type="NCBI Taxonomy" id="81824"/>
    <lineage>
        <taxon>Eukaryota</taxon>
        <taxon>Choanoflagellata</taxon>
        <taxon>Craspedida</taxon>
        <taxon>Salpingoecidae</taxon>
        <taxon>Monosiga</taxon>
    </lineage>
</organism>
<dbReference type="InterPro" id="IPR057588">
    <property type="entry name" value="NWD1/2-like_WH"/>
</dbReference>
<dbReference type="InterPro" id="IPR032041">
    <property type="entry name" value="Cdc73_N"/>
</dbReference>
<reference evidence="10 11" key="1">
    <citation type="journal article" date="2008" name="Nature">
        <title>The genome of the choanoflagellate Monosiga brevicollis and the origin of metazoans.</title>
        <authorList>
            <consortium name="JGI Sequencing"/>
            <person name="King N."/>
            <person name="Westbrook M.J."/>
            <person name="Young S.L."/>
            <person name="Kuo A."/>
            <person name="Abedin M."/>
            <person name="Chapman J."/>
            <person name="Fairclough S."/>
            <person name="Hellsten U."/>
            <person name="Isogai Y."/>
            <person name="Letunic I."/>
            <person name="Marr M."/>
            <person name="Pincus D."/>
            <person name="Putnam N."/>
            <person name="Rokas A."/>
            <person name="Wright K.J."/>
            <person name="Zuzow R."/>
            <person name="Dirks W."/>
            <person name="Good M."/>
            <person name="Goodstein D."/>
            <person name="Lemons D."/>
            <person name="Li W."/>
            <person name="Lyons J.B."/>
            <person name="Morris A."/>
            <person name="Nichols S."/>
            <person name="Richter D.J."/>
            <person name="Salamov A."/>
            <person name="Bork P."/>
            <person name="Lim W.A."/>
            <person name="Manning G."/>
            <person name="Miller W.T."/>
            <person name="McGinnis W."/>
            <person name="Shapiro H."/>
            <person name="Tjian R."/>
            <person name="Grigoriev I.V."/>
            <person name="Rokhsar D."/>
        </authorList>
    </citation>
    <scope>NUCLEOTIDE SEQUENCE [LARGE SCALE GENOMIC DNA]</scope>
    <source>
        <strain evidence="11">MX1 / ATCC 50154</strain>
    </source>
</reference>
<evidence type="ECO:0000259" key="5">
    <source>
        <dbReference type="Pfam" id="PF05179"/>
    </source>
</evidence>
<dbReference type="InParanoid" id="A9V746"/>
<dbReference type="KEGG" id="mbr:MONBRDRAFT_33730"/>
<dbReference type="EMBL" id="CH991564">
    <property type="protein sequence ID" value="EDQ86656.1"/>
    <property type="molecule type" value="Genomic_DNA"/>
</dbReference>
<proteinExistence type="predicted"/>
<evidence type="ECO:0000256" key="4">
    <source>
        <dbReference type="SAM" id="MobiDB-lite"/>
    </source>
</evidence>
<dbReference type="Gene3D" id="2.130.10.10">
    <property type="entry name" value="YVTN repeat-like/Quinoprotein amine dehydrogenase"/>
    <property type="match status" value="2"/>
</dbReference>
<protein>
    <submittedName>
        <fullName evidence="10">Uncharacterized protein</fullName>
    </submittedName>
</protein>
<feature type="domain" description="Paf1 complex subunit Cdc73 N-terminal" evidence="8">
    <location>
        <begin position="5"/>
        <end position="102"/>
    </location>
</feature>
<dbReference type="eggNOG" id="KOG3602">
    <property type="taxonomic scope" value="Eukaryota"/>
</dbReference>
<keyword evidence="2" id="KW-0677">Repeat</keyword>
<keyword evidence="1 3" id="KW-0853">WD repeat</keyword>
<dbReference type="SMART" id="SM00320">
    <property type="entry name" value="WD40"/>
    <property type="match status" value="4"/>
</dbReference>
<dbReference type="InterPro" id="IPR001680">
    <property type="entry name" value="WD40_rpt"/>
</dbReference>
<dbReference type="InterPro" id="IPR019775">
    <property type="entry name" value="WD40_repeat_CS"/>
</dbReference>
<evidence type="ECO:0000259" key="6">
    <source>
        <dbReference type="Pfam" id="PF13191"/>
    </source>
</evidence>
<dbReference type="InterPro" id="IPR011047">
    <property type="entry name" value="Quinoprotein_ADH-like_sf"/>
</dbReference>
<dbReference type="RefSeq" id="XP_001748492.1">
    <property type="nucleotide sequence ID" value="XM_001748440.1"/>
</dbReference>
<dbReference type="Pfam" id="PF00400">
    <property type="entry name" value="WD40"/>
    <property type="match status" value="1"/>
</dbReference>
<dbReference type="InterPro" id="IPR052752">
    <property type="entry name" value="NACHT-WD_repeat"/>
</dbReference>
<dbReference type="PROSITE" id="PS50294">
    <property type="entry name" value="WD_REPEATS_REGION"/>
    <property type="match status" value="1"/>
</dbReference>
<evidence type="ECO:0000313" key="10">
    <source>
        <dbReference type="EMBL" id="EDQ86656.1"/>
    </source>
</evidence>
<feature type="domain" description="DUF4062" evidence="7">
    <location>
        <begin position="533"/>
        <end position="619"/>
    </location>
</feature>
<feature type="compositionally biased region" description="Low complexity" evidence="4">
    <location>
        <begin position="129"/>
        <end position="141"/>
    </location>
</feature>
<dbReference type="PROSITE" id="PS00678">
    <property type="entry name" value="WD_REPEATS_1"/>
    <property type="match status" value="1"/>
</dbReference>
<name>A9V746_MONBE</name>
<dbReference type="SUPFAM" id="SSF50998">
    <property type="entry name" value="Quinoprotein alcohol dehydrogenase-like"/>
    <property type="match status" value="1"/>
</dbReference>
<sequence length="1829" mass="201985">METAALLRAYSAKPETIGEGEATYEFGDQTLPKEAQTPFRNTGDDQYYTVQTIVFLLQKLDTSHPQYVLDGKNAGVPTVARADRKALLDYLQGKSDTCAILKPLPSHPVPTSKSGSSAPGTAEPGRSDTTTTTTATTSATAPAQSGEPAAKRAHTDTAQPVSTSGSGDATAAPDAVGRTDPLLAKIMRRERVYDTRSSVLRCRGASLEKVLPILTNLRSKHREARAEATNSTSSRGYDRYQQAGRQENRGDYDVNPSKSFLPDLDGRRTTQTKEPDVPKARKKTKRTPIIIVPAGTQCLLTMYNIKRFLEKGEFTSTADLLRQNAEKPSTVIIQRKKQSETVPYKIVDNPNILTSEQWLRVVAVIVQGPAWQFKSWPETLDGHRPVDIFSKYKGFHFTYQGKPIHANIREWDVEVLTLNENQRHLDATAINSSKDTKEDHRRLPYAEASISFFLLLLFLSVFFHLSLSLSLSFSLSFSLSRDLSCLLSLSSLLLICPAHGKKCDKGNCGIPRPTASRGGKEELVSQLVGPLVRVFLSSTFTDTVEERNTILAQAVPELKAFARTKGIEFAVATMRWGVTKAHAANHEHALLCLAEVDRCLQESEGYAFVSLLAEKYGFRPFPSVIAKSEFDIILSHLDGKTLELAQNWFEIDDNAVPPTARLCSITSKLPDYGREEAPEAAAEASAQWWAIFGQLEQGLREAAHKAHAEGRLSEKRLAAYVQSVTEDETRAALDPRVTEKYMPQAGLTNVQPFSVKGWGPGKGLDVNQAPHSEYLHSFRDAFINKMKESINEVAERKRKHAADPLFTETAGHHGFCRERVSTFQGRHALIETASAYFAQASNGQLNPLIIHGISGSGKSSVVASAAAKFAAQKSPQHTLVLRFLGTSSESTTLLPLLRSIILQIRAAYDVQDASAIAQEPAELILQFKEALQLASPAAPLVLVLDSLDQLLPDNGARKVPALNSEDIQALITGGLEAGNRTLTSEQHQTLRSAIAKCPTPLYTRLALNVASAWHSQTPLEQCTLPADVPGMIESLFEQLEQIHGTTVISHALGYLTQAYRGLSDNEMEDILSCDDDVLNAVFEYWYPPQRRFPPLLWTRIRSALGPYLVTKGSGSGQVLGWHHRQFFEAAARRYLGGKQSIRLASHLADFFSGRWCEEEKPFSSTPLQQQRFQLPVQGAALRYVANQPVAFVNPDDGSCLVKPRPTSTPVEHSFLPNIRKLEELPRQLIAADRLPDVMEQCFFHFPFVYHSVAALGKSALLTLVQAASDAAGRPGARLEEQQKTALSKLLLSLRVSPYDERELAFQLLGRLRLSANSSPYIKKLLEEARALTAEVDARARIVTPVCCLYPPDPMKINVLTHPGGVHGFAMSHDGSTLITGCDNRTVQLWNADNGERLTILENFDWMVRAVAFSRDDKYFIAMPWSGRYVIYETKGFNQVARGEIGEHCHTVWPNPSNDTFFAGSDMGFLVEIGCDGNIVRRSPIVADDLDEQCRLDMSRNGELFLLSDRRNKVCLLDHSWERVITTFDGALGAFAYSSAGTVVALSDGDKTVSLCTKDQGLLWETTLDEHIWCMTGTIDRVAVGTLRGQAVVLHAEGGEILHSIKAHTDSIEFIRLWGNLLYTSSMDNAVRGFDLQFANEKADKFDNCKAFTSCVCLLLASRPTDSGHTEEHAPATWKKSMPAMKPSTLPTTHEITVVSIALMCASMCATLSALIGLPSLSISIFSNASSLVPPRFYFKLALCLFNMSPAMLNPFPRKKKRTESYSVNFDGMLAFTVYNEDRKPDVRAVRVRQEAGEPVVDCLFEGSDFETYRWPDGRQLRDGVLMVGA</sequence>
<evidence type="ECO:0000256" key="1">
    <source>
        <dbReference type="ARBA" id="ARBA00022574"/>
    </source>
</evidence>
<dbReference type="PANTHER" id="PTHR19871:SF14">
    <property type="entry name" value="DUF4062 DOMAIN-CONTAINING PROTEIN"/>
    <property type="match status" value="1"/>
</dbReference>
<feature type="domain" description="NWD1/2-like winged helix-turn-helix" evidence="9">
    <location>
        <begin position="1029"/>
        <end position="1141"/>
    </location>
</feature>
<dbReference type="InterPro" id="IPR031336">
    <property type="entry name" value="CDC73_C"/>
</dbReference>
<dbReference type="Proteomes" id="UP000001357">
    <property type="component" value="Unassembled WGS sequence"/>
</dbReference>
<feature type="region of interest" description="Disordered" evidence="4">
    <location>
        <begin position="100"/>
        <end position="176"/>
    </location>
</feature>
<feature type="repeat" description="WD" evidence="3">
    <location>
        <begin position="1358"/>
        <end position="1399"/>
    </location>
</feature>
<dbReference type="Gene3D" id="3.40.50.300">
    <property type="entry name" value="P-loop containing nucleotide triphosphate hydrolases"/>
    <property type="match status" value="1"/>
</dbReference>
<dbReference type="Pfam" id="PF16050">
    <property type="entry name" value="CDC73_N"/>
    <property type="match status" value="1"/>
</dbReference>
<dbReference type="InterPro" id="IPR038103">
    <property type="entry name" value="CDC73_C_sf"/>
</dbReference>
<dbReference type="InterPro" id="IPR041664">
    <property type="entry name" value="AAA_16"/>
</dbReference>
<evidence type="ECO:0000259" key="7">
    <source>
        <dbReference type="Pfam" id="PF13271"/>
    </source>
</evidence>
<feature type="domain" description="Orc1-like AAA ATPase" evidence="6">
    <location>
        <begin position="823"/>
        <end position="955"/>
    </location>
</feature>
<dbReference type="InterPro" id="IPR015943">
    <property type="entry name" value="WD40/YVTN_repeat-like_dom_sf"/>
</dbReference>
<dbReference type="Pfam" id="PF13271">
    <property type="entry name" value="DUF4062"/>
    <property type="match status" value="1"/>
</dbReference>
<dbReference type="Gene3D" id="3.40.50.11990">
    <property type="entry name" value="RNA polymerase II accessory factor, Cdc73 C-terminal domain"/>
    <property type="match status" value="1"/>
</dbReference>
<dbReference type="Pfam" id="PF13191">
    <property type="entry name" value="AAA_16"/>
    <property type="match status" value="1"/>
</dbReference>
<dbReference type="PANTHER" id="PTHR19871">
    <property type="entry name" value="BETA TRANSDUCIN-RELATED PROTEIN"/>
    <property type="match status" value="1"/>
</dbReference>
<dbReference type="PROSITE" id="PS50082">
    <property type="entry name" value="WD_REPEATS_2"/>
    <property type="match status" value="1"/>
</dbReference>
<feature type="region of interest" description="Disordered" evidence="4">
    <location>
        <begin position="220"/>
        <end position="284"/>
    </location>
</feature>
<accession>A9V746</accession>
<keyword evidence="11" id="KW-1185">Reference proteome</keyword>
<feature type="domain" description="Cell division control protein 73 C-terminal" evidence="5">
    <location>
        <begin position="285"/>
        <end position="431"/>
    </location>
</feature>
<dbReference type="InterPro" id="IPR025139">
    <property type="entry name" value="DUF4062"/>
</dbReference>
<dbReference type="Pfam" id="PF05179">
    <property type="entry name" value="CDC73_C"/>
    <property type="match status" value="1"/>
</dbReference>
<dbReference type="STRING" id="81824.A9V746"/>
<evidence type="ECO:0000256" key="2">
    <source>
        <dbReference type="ARBA" id="ARBA00022737"/>
    </source>
</evidence>
<evidence type="ECO:0000259" key="8">
    <source>
        <dbReference type="Pfam" id="PF16050"/>
    </source>
</evidence>
<evidence type="ECO:0000256" key="3">
    <source>
        <dbReference type="PROSITE-ProRule" id="PRU00221"/>
    </source>
</evidence>
<evidence type="ECO:0000313" key="11">
    <source>
        <dbReference type="Proteomes" id="UP000001357"/>
    </source>
</evidence>